<comment type="similarity">
    <text evidence="9">Belongs to the MscL family.</text>
</comment>
<comment type="subunit">
    <text evidence="9">Homopentamer.</text>
</comment>
<evidence type="ECO:0000256" key="3">
    <source>
        <dbReference type="ARBA" id="ARBA00022475"/>
    </source>
</evidence>
<dbReference type="SUPFAM" id="SSF81330">
    <property type="entry name" value="Gated mechanosensitive channel"/>
    <property type="match status" value="1"/>
</dbReference>
<feature type="transmembrane region" description="Helical" evidence="9">
    <location>
        <begin position="21"/>
        <end position="43"/>
    </location>
</feature>
<evidence type="ECO:0000256" key="6">
    <source>
        <dbReference type="ARBA" id="ARBA00023065"/>
    </source>
</evidence>
<reference evidence="10" key="2">
    <citation type="journal article" date="2021" name="PeerJ">
        <title>Extensive microbial diversity within the chicken gut microbiome revealed by metagenomics and culture.</title>
        <authorList>
            <person name="Gilroy R."/>
            <person name="Ravi A."/>
            <person name="Getino M."/>
            <person name="Pursley I."/>
            <person name="Horton D.L."/>
            <person name="Alikhan N.F."/>
            <person name="Baker D."/>
            <person name="Gharbi K."/>
            <person name="Hall N."/>
            <person name="Watson M."/>
            <person name="Adriaenssens E.M."/>
            <person name="Foster-Nyarko E."/>
            <person name="Jarju S."/>
            <person name="Secka A."/>
            <person name="Antonio M."/>
            <person name="Oren A."/>
            <person name="Chaudhuri R.R."/>
            <person name="La Ragione R."/>
            <person name="Hildebrand F."/>
            <person name="Pallen M.J."/>
        </authorList>
    </citation>
    <scope>NUCLEOTIDE SEQUENCE</scope>
    <source>
        <strain evidence="10">1063</strain>
    </source>
</reference>
<evidence type="ECO:0000256" key="8">
    <source>
        <dbReference type="ARBA" id="ARBA00023303"/>
    </source>
</evidence>
<name>A0A9D1L2Z6_9FIRM</name>
<feature type="transmembrane region" description="Helical" evidence="9">
    <location>
        <begin position="96"/>
        <end position="117"/>
    </location>
</feature>
<keyword evidence="5 9" id="KW-1133">Transmembrane helix</keyword>
<keyword evidence="6 9" id="KW-0406">Ion transport</keyword>
<dbReference type="NCBIfam" id="TIGR00220">
    <property type="entry name" value="mscL"/>
    <property type="match status" value="1"/>
</dbReference>
<dbReference type="Pfam" id="PF01741">
    <property type="entry name" value="MscL"/>
    <property type="match status" value="1"/>
</dbReference>
<keyword evidence="8 9" id="KW-0407">Ion channel</keyword>
<keyword evidence="7 9" id="KW-0472">Membrane</keyword>
<evidence type="ECO:0000313" key="11">
    <source>
        <dbReference type="Proteomes" id="UP000824088"/>
    </source>
</evidence>
<protein>
    <recommendedName>
        <fullName evidence="9">Large-conductance mechanosensitive channel</fullName>
    </recommendedName>
</protein>
<evidence type="ECO:0000256" key="1">
    <source>
        <dbReference type="ARBA" id="ARBA00004141"/>
    </source>
</evidence>
<accession>A0A9D1L2Z6</accession>
<dbReference type="Proteomes" id="UP000824088">
    <property type="component" value="Unassembled WGS sequence"/>
</dbReference>
<sequence>MKKLKSPKILKEFKEFITRGNVMGLAVGMIIGAAFTAIVNALVNSILKPLINAIPIGDGVSGLVTMLVYKDADGTILSGSFDPSLIDMSKSIYIDWGAFIMAVITFLLTALVLFFILKAVTSVQKGFGSVKGELDLLSSEEAETLRKEGKTRKEIKAILAARAEEEQAKAEAEAAANAPETTDDILREIRDLLRALNAASPEADKDEAAKTE</sequence>
<dbReference type="InterPro" id="IPR037673">
    <property type="entry name" value="MSC/AndL"/>
</dbReference>
<keyword evidence="3 9" id="KW-1003">Cell membrane</keyword>
<evidence type="ECO:0000256" key="4">
    <source>
        <dbReference type="ARBA" id="ARBA00022692"/>
    </source>
</evidence>
<evidence type="ECO:0000256" key="2">
    <source>
        <dbReference type="ARBA" id="ARBA00022448"/>
    </source>
</evidence>
<dbReference type="AlphaFoldDB" id="A0A9D1L2Z6"/>
<evidence type="ECO:0000256" key="9">
    <source>
        <dbReference type="HAMAP-Rule" id="MF_00115"/>
    </source>
</evidence>
<dbReference type="InterPro" id="IPR036019">
    <property type="entry name" value="MscL_channel"/>
</dbReference>
<organism evidence="10 11">
    <name type="scientific">Candidatus Limadaptatus stercorigallinarum</name>
    <dbReference type="NCBI Taxonomy" id="2840845"/>
    <lineage>
        <taxon>Bacteria</taxon>
        <taxon>Bacillati</taxon>
        <taxon>Bacillota</taxon>
        <taxon>Clostridia</taxon>
        <taxon>Eubacteriales</taxon>
        <taxon>Candidatus Limadaptatus</taxon>
    </lineage>
</organism>
<gene>
    <name evidence="9 10" type="primary">mscL</name>
    <name evidence="10" type="ORF">IAD51_04410</name>
</gene>
<keyword evidence="4 9" id="KW-0812">Transmembrane</keyword>
<comment type="subcellular location">
    <subcellularLocation>
        <location evidence="9">Cell membrane</location>
        <topology evidence="9">Multi-pass membrane protein</topology>
    </subcellularLocation>
    <subcellularLocation>
        <location evidence="1">Membrane</location>
        <topology evidence="1">Multi-pass membrane protein</topology>
    </subcellularLocation>
</comment>
<proteinExistence type="inferred from homology"/>
<comment type="caution">
    <text evidence="10">The sequence shown here is derived from an EMBL/GenBank/DDBJ whole genome shotgun (WGS) entry which is preliminary data.</text>
</comment>
<dbReference type="EMBL" id="DVMN01000078">
    <property type="protein sequence ID" value="HIU21457.1"/>
    <property type="molecule type" value="Genomic_DNA"/>
</dbReference>
<dbReference type="GO" id="GO:0005886">
    <property type="term" value="C:plasma membrane"/>
    <property type="evidence" value="ECO:0007669"/>
    <property type="project" value="UniProtKB-SubCell"/>
</dbReference>
<dbReference type="Gene3D" id="1.10.1200.120">
    <property type="entry name" value="Large-conductance mechanosensitive channel, MscL, domain 1"/>
    <property type="match status" value="1"/>
</dbReference>
<dbReference type="PANTHER" id="PTHR30266:SF2">
    <property type="entry name" value="LARGE-CONDUCTANCE MECHANOSENSITIVE CHANNEL"/>
    <property type="match status" value="1"/>
</dbReference>
<keyword evidence="2 9" id="KW-0813">Transport</keyword>
<dbReference type="PANTHER" id="PTHR30266">
    <property type="entry name" value="MECHANOSENSITIVE CHANNEL MSCL"/>
    <property type="match status" value="1"/>
</dbReference>
<dbReference type="HAMAP" id="MF_00115">
    <property type="entry name" value="MscL"/>
    <property type="match status" value="1"/>
</dbReference>
<evidence type="ECO:0000256" key="7">
    <source>
        <dbReference type="ARBA" id="ARBA00023136"/>
    </source>
</evidence>
<comment type="function">
    <text evidence="9">Channel that opens in response to stretch forces in the membrane lipid bilayer. May participate in the regulation of osmotic pressure changes within the cell.</text>
</comment>
<dbReference type="InterPro" id="IPR001185">
    <property type="entry name" value="MS_channel"/>
</dbReference>
<reference evidence="10" key="1">
    <citation type="submission" date="2020-10" db="EMBL/GenBank/DDBJ databases">
        <authorList>
            <person name="Gilroy R."/>
        </authorList>
    </citation>
    <scope>NUCLEOTIDE SEQUENCE</scope>
    <source>
        <strain evidence="10">1063</strain>
    </source>
</reference>
<evidence type="ECO:0000313" key="10">
    <source>
        <dbReference type="EMBL" id="HIU21457.1"/>
    </source>
</evidence>
<evidence type="ECO:0000256" key="5">
    <source>
        <dbReference type="ARBA" id="ARBA00022989"/>
    </source>
</evidence>
<dbReference type="GO" id="GO:0008381">
    <property type="term" value="F:mechanosensitive monoatomic ion channel activity"/>
    <property type="evidence" value="ECO:0007669"/>
    <property type="project" value="UniProtKB-UniRule"/>
</dbReference>